<dbReference type="Proteomes" id="UP000269945">
    <property type="component" value="Unassembled WGS sequence"/>
</dbReference>
<evidence type="ECO:0000313" key="2">
    <source>
        <dbReference type="EMBL" id="VCX16517.1"/>
    </source>
</evidence>
<organism evidence="2 3">
    <name type="scientific">Gulo gulo</name>
    <name type="common">Wolverine</name>
    <name type="synonym">Gluton</name>
    <dbReference type="NCBI Taxonomy" id="48420"/>
    <lineage>
        <taxon>Eukaryota</taxon>
        <taxon>Metazoa</taxon>
        <taxon>Chordata</taxon>
        <taxon>Craniata</taxon>
        <taxon>Vertebrata</taxon>
        <taxon>Euteleostomi</taxon>
        <taxon>Mammalia</taxon>
        <taxon>Eutheria</taxon>
        <taxon>Laurasiatheria</taxon>
        <taxon>Carnivora</taxon>
        <taxon>Caniformia</taxon>
        <taxon>Musteloidea</taxon>
        <taxon>Mustelidae</taxon>
        <taxon>Guloninae</taxon>
        <taxon>Gulo</taxon>
    </lineage>
</organism>
<keyword evidence="3" id="KW-1185">Reference proteome</keyword>
<name>A0A9X9M1D6_GULGU</name>
<sequence length="82" mass="9248">MCSKFSMDCMPPLMPPTSLETRQRGSHRSMGRPPVWPSWRRLSLSARTTGAPPGRRGCLWTSRMKTGMPREGSWSCLSLPQI</sequence>
<dbReference type="AlphaFoldDB" id="A0A9X9M1D6"/>
<proteinExistence type="predicted"/>
<protein>
    <submittedName>
        <fullName evidence="2">Uncharacterized protein</fullName>
    </submittedName>
</protein>
<feature type="region of interest" description="Disordered" evidence="1">
    <location>
        <begin position="1"/>
        <end position="34"/>
    </location>
</feature>
<accession>A0A9X9M1D6</accession>
<evidence type="ECO:0000313" key="3">
    <source>
        <dbReference type="Proteomes" id="UP000269945"/>
    </source>
</evidence>
<evidence type="ECO:0000256" key="1">
    <source>
        <dbReference type="SAM" id="MobiDB-lite"/>
    </source>
</evidence>
<dbReference type="EMBL" id="CYRY02036265">
    <property type="protein sequence ID" value="VCX16517.1"/>
    <property type="molecule type" value="Genomic_DNA"/>
</dbReference>
<reference evidence="2 3" key="1">
    <citation type="submission" date="2018-10" db="EMBL/GenBank/DDBJ databases">
        <authorList>
            <person name="Ekblom R."/>
            <person name="Jareborg N."/>
        </authorList>
    </citation>
    <scope>NUCLEOTIDE SEQUENCE [LARGE SCALE GENOMIC DNA]</scope>
    <source>
        <tissue evidence="2">Muscle</tissue>
    </source>
</reference>
<gene>
    <name evidence="2" type="ORF">BN2614_LOCUS3</name>
</gene>
<comment type="caution">
    <text evidence="2">The sequence shown here is derived from an EMBL/GenBank/DDBJ whole genome shotgun (WGS) entry which is preliminary data.</text>
</comment>
<feature type="non-terminal residue" evidence="2">
    <location>
        <position position="82"/>
    </location>
</feature>